<keyword evidence="3" id="KW-1185">Reference proteome</keyword>
<protein>
    <submittedName>
        <fullName evidence="2">Uncharacterized protein</fullName>
    </submittedName>
</protein>
<accession>A0A4C1WY11</accession>
<organism evidence="2 3">
    <name type="scientific">Eumeta variegata</name>
    <name type="common">Bagworm moth</name>
    <name type="synonym">Eumeta japonica</name>
    <dbReference type="NCBI Taxonomy" id="151549"/>
    <lineage>
        <taxon>Eukaryota</taxon>
        <taxon>Metazoa</taxon>
        <taxon>Ecdysozoa</taxon>
        <taxon>Arthropoda</taxon>
        <taxon>Hexapoda</taxon>
        <taxon>Insecta</taxon>
        <taxon>Pterygota</taxon>
        <taxon>Neoptera</taxon>
        <taxon>Endopterygota</taxon>
        <taxon>Lepidoptera</taxon>
        <taxon>Glossata</taxon>
        <taxon>Ditrysia</taxon>
        <taxon>Tineoidea</taxon>
        <taxon>Psychidae</taxon>
        <taxon>Oiketicinae</taxon>
        <taxon>Eumeta</taxon>
    </lineage>
</organism>
<proteinExistence type="predicted"/>
<sequence length="108" mass="12080">MSLSTARPKGGLVRIRPPPLLGIASYMQNIVFAVLKVAAQYILCVCTPTPRTQCRKNITFLKFFLRKTSVCYQCRHRPDGSAREGERGRVDNRKVGVSEEKLNGAKLT</sequence>
<comment type="caution">
    <text evidence="2">The sequence shown here is derived from an EMBL/GenBank/DDBJ whole genome shotgun (WGS) entry which is preliminary data.</text>
</comment>
<gene>
    <name evidence="2" type="ORF">EVAR_23572_1</name>
</gene>
<feature type="region of interest" description="Disordered" evidence="1">
    <location>
        <begin position="78"/>
        <end position="108"/>
    </location>
</feature>
<dbReference type="EMBL" id="BGZK01000677">
    <property type="protein sequence ID" value="GBP55760.1"/>
    <property type="molecule type" value="Genomic_DNA"/>
</dbReference>
<reference evidence="2 3" key="1">
    <citation type="journal article" date="2019" name="Commun. Biol.">
        <title>The bagworm genome reveals a unique fibroin gene that provides high tensile strength.</title>
        <authorList>
            <person name="Kono N."/>
            <person name="Nakamura H."/>
            <person name="Ohtoshi R."/>
            <person name="Tomita M."/>
            <person name="Numata K."/>
            <person name="Arakawa K."/>
        </authorList>
    </citation>
    <scope>NUCLEOTIDE SEQUENCE [LARGE SCALE GENOMIC DNA]</scope>
</reference>
<name>A0A4C1WY11_EUMVA</name>
<evidence type="ECO:0000256" key="1">
    <source>
        <dbReference type="SAM" id="MobiDB-lite"/>
    </source>
</evidence>
<dbReference type="Proteomes" id="UP000299102">
    <property type="component" value="Unassembled WGS sequence"/>
</dbReference>
<dbReference type="AlphaFoldDB" id="A0A4C1WY11"/>
<evidence type="ECO:0000313" key="3">
    <source>
        <dbReference type="Proteomes" id="UP000299102"/>
    </source>
</evidence>
<evidence type="ECO:0000313" key="2">
    <source>
        <dbReference type="EMBL" id="GBP55760.1"/>
    </source>
</evidence>